<keyword evidence="3" id="KW-1185">Reference proteome</keyword>
<dbReference type="Proteomes" id="UP000254925">
    <property type="component" value="Unassembled WGS sequence"/>
</dbReference>
<keyword evidence="1" id="KW-0812">Transmembrane</keyword>
<proteinExistence type="predicted"/>
<comment type="caution">
    <text evidence="2">The sequence shown here is derived from an EMBL/GenBank/DDBJ whole genome shotgun (WGS) entry which is preliminary data.</text>
</comment>
<dbReference type="EMBL" id="QQBB01000006">
    <property type="protein sequence ID" value="RDI57705.1"/>
    <property type="molecule type" value="Genomic_DNA"/>
</dbReference>
<keyword evidence="1" id="KW-1133">Transmembrane helix</keyword>
<name>A0A370HIC8_9HYPH</name>
<evidence type="ECO:0000313" key="3">
    <source>
        <dbReference type="Proteomes" id="UP000254925"/>
    </source>
</evidence>
<feature type="transmembrane region" description="Helical" evidence="1">
    <location>
        <begin position="18"/>
        <end position="38"/>
    </location>
</feature>
<organism evidence="2 3">
    <name type="scientific">Microvirga subterranea</name>
    <dbReference type="NCBI Taxonomy" id="186651"/>
    <lineage>
        <taxon>Bacteria</taxon>
        <taxon>Pseudomonadati</taxon>
        <taxon>Pseudomonadota</taxon>
        <taxon>Alphaproteobacteria</taxon>
        <taxon>Hyphomicrobiales</taxon>
        <taxon>Methylobacteriaceae</taxon>
        <taxon>Microvirga</taxon>
    </lineage>
</organism>
<dbReference type="RefSeq" id="WP_170151527.1">
    <property type="nucleotide sequence ID" value="NZ_QQBB01000006.1"/>
</dbReference>
<keyword evidence="1" id="KW-0472">Membrane</keyword>
<gene>
    <name evidence="2" type="ORF">DES45_10617</name>
</gene>
<protein>
    <submittedName>
        <fullName evidence="2">Uncharacterized protein</fullName>
    </submittedName>
</protein>
<dbReference type="AlphaFoldDB" id="A0A370HIC8"/>
<sequence>MALHPDQADKQERVPGRLLIAGAALCFVASGGLLWWRYGASVFNDLVLAGLALCF</sequence>
<reference evidence="2 3" key="1">
    <citation type="submission" date="2018-07" db="EMBL/GenBank/DDBJ databases">
        <title>Genomic Encyclopedia of Type Strains, Phase IV (KMG-IV): sequencing the most valuable type-strain genomes for metagenomic binning, comparative biology and taxonomic classification.</title>
        <authorList>
            <person name="Goeker M."/>
        </authorList>
    </citation>
    <scope>NUCLEOTIDE SEQUENCE [LARGE SCALE GENOMIC DNA]</scope>
    <source>
        <strain evidence="2 3">DSM 14364</strain>
    </source>
</reference>
<accession>A0A370HIC8</accession>
<evidence type="ECO:0000256" key="1">
    <source>
        <dbReference type="SAM" id="Phobius"/>
    </source>
</evidence>
<evidence type="ECO:0000313" key="2">
    <source>
        <dbReference type="EMBL" id="RDI57705.1"/>
    </source>
</evidence>